<reference evidence="4" key="2">
    <citation type="journal article" date="2019" name="Int. J. Syst. Evol. Microbiol.">
        <title>The Global Catalogue of Microorganisms (GCM) 10K type strain sequencing project: providing services to taxonomists for standard genome sequencing and annotation.</title>
        <authorList>
            <consortium name="The Broad Institute Genomics Platform"/>
            <consortium name="The Broad Institute Genome Sequencing Center for Infectious Disease"/>
            <person name="Wu L."/>
            <person name="Ma J."/>
        </authorList>
    </citation>
    <scope>NUCLEOTIDE SEQUENCE [LARGE SCALE GENOMIC DNA]</scope>
    <source>
        <strain evidence="4">NBRC 110608</strain>
    </source>
</reference>
<proteinExistence type="predicted"/>
<evidence type="ECO:0000313" key="3">
    <source>
        <dbReference type="EMBL" id="BDZ60185.1"/>
    </source>
</evidence>
<evidence type="ECO:0000256" key="1">
    <source>
        <dbReference type="SAM" id="MobiDB-lite"/>
    </source>
</evidence>
<organism evidence="3">
    <name type="scientific">Barrientosiimonas endolithica</name>
    <dbReference type="NCBI Taxonomy" id="1535208"/>
    <lineage>
        <taxon>Bacteria</taxon>
        <taxon>Bacillati</taxon>
        <taxon>Actinomycetota</taxon>
        <taxon>Actinomycetes</taxon>
        <taxon>Micrococcales</taxon>
        <taxon>Dermacoccaceae</taxon>
        <taxon>Barrientosiimonas</taxon>
    </lineage>
</organism>
<evidence type="ECO:0000313" key="4">
    <source>
        <dbReference type="Proteomes" id="UP001321421"/>
    </source>
</evidence>
<accession>A0ABM8HGL0</accession>
<keyword evidence="4" id="KW-1185">Reference proteome</keyword>
<name>A0ABM8HGL0_9MICO</name>
<feature type="region of interest" description="Disordered" evidence="1">
    <location>
        <begin position="33"/>
        <end position="65"/>
    </location>
</feature>
<dbReference type="EMBL" id="AP027735">
    <property type="protein sequence ID" value="BDZ56353.1"/>
    <property type="molecule type" value="Genomic_DNA"/>
</dbReference>
<reference evidence="3" key="3">
    <citation type="submission" date="2023-02" db="EMBL/GenBank/DDBJ databases">
        <authorList>
            <person name="Sun Q."/>
            <person name="Mori K."/>
        </authorList>
    </citation>
    <scope>NUCLEOTIDE SEQUENCE</scope>
    <source>
        <strain evidence="3">NBRC 110608</strain>
    </source>
</reference>
<reference evidence="3" key="1">
    <citation type="journal article" date="2014" name="Int. J. Syst. Evol. Microbiol.">
        <title>Complete genome of a new Firmicutes species belonging to the dominant human colonic microbiota ('Ruminococcus bicirculans') reveals two chromosomes and a selective capacity to utilize plant glucans.</title>
        <authorList>
            <consortium name="NISC Comparative Sequencing Program"/>
            <person name="Wegmann U."/>
            <person name="Louis P."/>
            <person name="Goesmann A."/>
            <person name="Henrissat B."/>
            <person name="Duncan S.H."/>
            <person name="Flint H.J."/>
        </authorList>
    </citation>
    <scope>NUCLEOTIDE SEQUENCE</scope>
    <source>
        <strain evidence="3">NBRC 110608</strain>
    </source>
</reference>
<evidence type="ECO:0000313" key="2">
    <source>
        <dbReference type="EMBL" id="BDZ56353.1"/>
    </source>
</evidence>
<sequence length="65" mass="6759">MAGAADASAIVGIAQAAPFTTVAREGVDMRDQLPDGVRLRGRNETAAERHSGSAESATRDTQPHL</sequence>
<dbReference type="EMBL" id="AP027735">
    <property type="protein sequence ID" value="BDZ60185.1"/>
    <property type="molecule type" value="Genomic_DNA"/>
</dbReference>
<dbReference type="Proteomes" id="UP001321421">
    <property type="component" value="Chromosome"/>
</dbReference>
<protein>
    <submittedName>
        <fullName evidence="3">Uncharacterized protein</fullName>
    </submittedName>
</protein>
<gene>
    <name evidence="2" type="ORF">GCM10025872_00100</name>
    <name evidence="3" type="ORF">GCM10025872_38420</name>
</gene>